<sequence length="102" mass="10971">MPPKRASTSKAPAMTKVSIRKLVADNVTAALEAQVVMMANSNNPNRNTGPTGILVINTGNYKELSAVNLSISMVRKEQLTLSAGLNKQNQYTLVADVLEKTK</sequence>
<accession>A0A6L2KPH6</accession>
<dbReference type="EMBL" id="BKCJ010002744">
    <property type="protein sequence ID" value="GEU50637.1"/>
    <property type="molecule type" value="Genomic_DNA"/>
</dbReference>
<organism evidence="1">
    <name type="scientific">Tanacetum cinerariifolium</name>
    <name type="common">Dalmatian daisy</name>
    <name type="synonym">Chrysanthemum cinerariifolium</name>
    <dbReference type="NCBI Taxonomy" id="118510"/>
    <lineage>
        <taxon>Eukaryota</taxon>
        <taxon>Viridiplantae</taxon>
        <taxon>Streptophyta</taxon>
        <taxon>Embryophyta</taxon>
        <taxon>Tracheophyta</taxon>
        <taxon>Spermatophyta</taxon>
        <taxon>Magnoliopsida</taxon>
        <taxon>eudicotyledons</taxon>
        <taxon>Gunneridae</taxon>
        <taxon>Pentapetalae</taxon>
        <taxon>asterids</taxon>
        <taxon>campanulids</taxon>
        <taxon>Asterales</taxon>
        <taxon>Asteraceae</taxon>
        <taxon>Asteroideae</taxon>
        <taxon>Anthemideae</taxon>
        <taxon>Anthemidinae</taxon>
        <taxon>Tanacetum</taxon>
    </lineage>
</organism>
<dbReference type="AlphaFoldDB" id="A0A6L2KPH6"/>
<gene>
    <name evidence="1" type="ORF">Tci_022615</name>
</gene>
<proteinExistence type="predicted"/>
<name>A0A6L2KPH6_TANCI</name>
<protein>
    <recommendedName>
        <fullName evidence="2">Reverse transcriptase domain-containing protein</fullName>
    </recommendedName>
</protein>
<reference evidence="1" key="1">
    <citation type="journal article" date="2019" name="Sci. Rep.">
        <title>Draft genome of Tanacetum cinerariifolium, the natural source of mosquito coil.</title>
        <authorList>
            <person name="Yamashiro T."/>
            <person name="Shiraishi A."/>
            <person name="Satake H."/>
            <person name="Nakayama K."/>
        </authorList>
    </citation>
    <scope>NUCLEOTIDE SEQUENCE</scope>
</reference>
<evidence type="ECO:0008006" key="2">
    <source>
        <dbReference type="Google" id="ProtNLM"/>
    </source>
</evidence>
<comment type="caution">
    <text evidence="1">The sequence shown here is derived from an EMBL/GenBank/DDBJ whole genome shotgun (WGS) entry which is preliminary data.</text>
</comment>
<evidence type="ECO:0000313" key="1">
    <source>
        <dbReference type="EMBL" id="GEU50637.1"/>
    </source>
</evidence>